<proteinExistence type="predicted"/>
<organism evidence="1 2">
    <name type="scientific">Trichoglossum hirsutum</name>
    <dbReference type="NCBI Taxonomy" id="265104"/>
    <lineage>
        <taxon>Eukaryota</taxon>
        <taxon>Fungi</taxon>
        <taxon>Dikarya</taxon>
        <taxon>Ascomycota</taxon>
        <taxon>Pezizomycotina</taxon>
        <taxon>Geoglossomycetes</taxon>
        <taxon>Geoglossales</taxon>
        <taxon>Geoglossaceae</taxon>
        <taxon>Trichoglossum</taxon>
    </lineage>
</organism>
<evidence type="ECO:0000313" key="2">
    <source>
        <dbReference type="Proteomes" id="UP000750711"/>
    </source>
</evidence>
<protein>
    <submittedName>
        <fullName evidence="1">Uncharacterized protein</fullName>
    </submittedName>
</protein>
<name>A0A9P8HXI2_9PEZI</name>
<comment type="caution">
    <text evidence="1">The sequence shown here is derived from an EMBL/GenBank/DDBJ whole genome shotgun (WGS) entry which is preliminary data.</text>
</comment>
<dbReference type="Proteomes" id="UP000750711">
    <property type="component" value="Unassembled WGS sequence"/>
</dbReference>
<sequence>MAVEVPIALGLQRRVGQEDYHSPGIALVEIEEERTHAARVGTQEAGVGDGGALDDELPHAGVVGVHAPVGEFLDGELDATEIKKEPISH</sequence>
<reference evidence="1" key="1">
    <citation type="submission" date="2021-03" db="EMBL/GenBank/DDBJ databases">
        <title>Comparative genomics and phylogenomic investigation of the class Geoglossomycetes provide insights into ecological specialization and systematics.</title>
        <authorList>
            <person name="Melie T."/>
            <person name="Pirro S."/>
            <person name="Miller A.N."/>
            <person name="Quandt A."/>
        </authorList>
    </citation>
    <scope>NUCLEOTIDE SEQUENCE</scope>
    <source>
        <strain evidence="1">CAQ_001_2017</strain>
    </source>
</reference>
<accession>A0A9P8HXI2</accession>
<dbReference type="AlphaFoldDB" id="A0A9P8HXI2"/>
<evidence type="ECO:0000313" key="1">
    <source>
        <dbReference type="EMBL" id="KAH0541707.1"/>
    </source>
</evidence>
<dbReference type="EMBL" id="JAGHQM010003755">
    <property type="protein sequence ID" value="KAH0541707.1"/>
    <property type="molecule type" value="Genomic_DNA"/>
</dbReference>
<gene>
    <name evidence="1" type="ORF">GP486_008696</name>
</gene>
<keyword evidence="2" id="KW-1185">Reference proteome</keyword>